<evidence type="ECO:0000256" key="5">
    <source>
        <dbReference type="ARBA" id="ARBA00022692"/>
    </source>
</evidence>
<dbReference type="Gene3D" id="3.40.50.11690">
    <property type="entry name" value="Cell division protein FtsQ/DivIB"/>
    <property type="match status" value="1"/>
</dbReference>
<evidence type="ECO:0000256" key="4">
    <source>
        <dbReference type="ARBA" id="ARBA00022618"/>
    </source>
</evidence>
<dbReference type="InterPro" id="IPR045335">
    <property type="entry name" value="FtsQ_C_sf"/>
</dbReference>
<comment type="function">
    <text evidence="9">Essential cell division protein.</text>
</comment>
<evidence type="ECO:0000259" key="11">
    <source>
        <dbReference type="PROSITE" id="PS51779"/>
    </source>
</evidence>
<dbReference type="Proteomes" id="UP001279642">
    <property type="component" value="Unassembled WGS sequence"/>
</dbReference>
<dbReference type="PANTHER" id="PTHR35851">
    <property type="entry name" value="CELL DIVISION PROTEIN FTSQ"/>
    <property type="match status" value="1"/>
</dbReference>
<dbReference type="PANTHER" id="PTHR35851:SF1">
    <property type="entry name" value="CELL DIVISION PROTEIN FTSQ"/>
    <property type="match status" value="1"/>
</dbReference>
<sequence length="301" mass="32960">MRSLTANNPVSAATVGRGKAPAGRAVARPPLRKRPRSRLERLMVRGGIAFGIAGVLGGFGLWGAQSGWFAELGGNLGHSFLEATAASGLALDEVQVTGRSETSQEEVLNAIGAKRGTPLLGIDIQATRERLTALPWVAAATVERRFPNKLVVQITEAEPLALWQRQQQLYLVSRDGKVIETDNLQKYAKLLVIVGDEAPRHAGKLLEMMASEPDLQRQVTAAVFVGERRWNLRLNGNVDVKLPEEDPASAWHRLAALQRQQQLLDKDITIVDLRLPNQVVVRQAHPQPPEKPARKSKSNET</sequence>
<keyword evidence="8 9" id="KW-0131">Cell cycle</keyword>
<feature type="transmembrane region" description="Helical" evidence="9">
    <location>
        <begin position="42"/>
        <end position="62"/>
    </location>
</feature>
<dbReference type="HAMAP" id="MF_00911">
    <property type="entry name" value="FtsQ_subfam"/>
    <property type="match status" value="1"/>
</dbReference>
<dbReference type="RefSeq" id="WP_320506354.1">
    <property type="nucleotide sequence ID" value="NZ_JAXCLW010000001.1"/>
</dbReference>
<evidence type="ECO:0000256" key="9">
    <source>
        <dbReference type="HAMAP-Rule" id="MF_00911"/>
    </source>
</evidence>
<name>A0ABU5E6M1_9PROT</name>
<protein>
    <recommendedName>
        <fullName evidence="9">Cell division protein FtsQ</fullName>
    </recommendedName>
</protein>
<dbReference type="InterPro" id="IPR026579">
    <property type="entry name" value="FtsQ"/>
</dbReference>
<feature type="compositionally biased region" description="Basic and acidic residues" evidence="10">
    <location>
        <begin position="291"/>
        <end position="301"/>
    </location>
</feature>
<keyword evidence="6 9" id="KW-1133">Transmembrane helix</keyword>
<accession>A0ABU5E6M1</accession>
<evidence type="ECO:0000313" key="13">
    <source>
        <dbReference type="Proteomes" id="UP001279642"/>
    </source>
</evidence>
<feature type="region of interest" description="Disordered" evidence="10">
    <location>
        <begin position="1"/>
        <end position="27"/>
    </location>
</feature>
<dbReference type="Gene3D" id="3.10.20.310">
    <property type="entry name" value="membrane protein fhac"/>
    <property type="match status" value="1"/>
</dbReference>
<keyword evidence="2 9" id="KW-1003">Cell membrane</keyword>
<gene>
    <name evidence="9" type="primary">ftsQ</name>
    <name evidence="12" type="ORF">SMD27_00375</name>
</gene>
<comment type="caution">
    <text evidence="12">The sequence shown here is derived from an EMBL/GenBank/DDBJ whole genome shotgun (WGS) entry which is preliminary data.</text>
</comment>
<proteinExistence type="inferred from homology"/>
<dbReference type="InterPro" id="IPR005548">
    <property type="entry name" value="Cell_div_FtsQ/DivIB_C"/>
</dbReference>
<comment type="subcellular location">
    <subcellularLocation>
        <location evidence="9">Cell inner membrane</location>
        <topology evidence="9">Single-pass type II membrane protein</topology>
    </subcellularLocation>
    <subcellularLocation>
        <location evidence="1">Membrane</location>
    </subcellularLocation>
    <text evidence="9">Localizes to the division septum.</text>
</comment>
<feature type="compositionally biased region" description="Polar residues" evidence="10">
    <location>
        <begin position="1"/>
        <end position="11"/>
    </location>
</feature>
<dbReference type="InterPro" id="IPR034746">
    <property type="entry name" value="POTRA"/>
</dbReference>
<evidence type="ECO:0000256" key="8">
    <source>
        <dbReference type="ARBA" id="ARBA00023306"/>
    </source>
</evidence>
<evidence type="ECO:0000256" key="7">
    <source>
        <dbReference type="ARBA" id="ARBA00023136"/>
    </source>
</evidence>
<keyword evidence="3 9" id="KW-0997">Cell inner membrane</keyword>
<keyword evidence="7 9" id="KW-0472">Membrane</keyword>
<dbReference type="InterPro" id="IPR013685">
    <property type="entry name" value="POTRA_FtsQ_type"/>
</dbReference>
<evidence type="ECO:0000256" key="3">
    <source>
        <dbReference type="ARBA" id="ARBA00022519"/>
    </source>
</evidence>
<keyword evidence="13" id="KW-1185">Reference proteome</keyword>
<feature type="domain" description="POTRA" evidence="11">
    <location>
        <begin position="89"/>
        <end position="157"/>
    </location>
</feature>
<keyword evidence="5 9" id="KW-0812">Transmembrane</keyword>
<feature type="region of interest" description="Disordered" evidence="10">
    <location>
        <begin position="281"/>
        <end position="301"/>
    </location>
</feature>
<reference evidence="12 13" key="1">
    <citation type="journal article" date="2016" name="Antonie Van Leeuwenhoek">
        <title>Dongia soli sp. nov., isolated from soil from Dokdo, Korea.</title>
        <authorList>
            <person name="Kim D.U."/>
            <person name="Lee H."/>
            <person name="Kim H."/>
            <person name="Kim S.G."/>
            <person name="Ka J.O."/>
        </authorList>
    </citation>
    <scope>NUCLEOTIDE SEQUENCE [LARGE SCALE GENOMIC DNA]</scope>
    <source>
        <strain evidence="12 13">D78</strain>
    </source>
</reference>
<dbReference type="PROSITE" id="PS51779">
    <property type="entry name" value="POTRA"/>
    <property type="match status" value="1"/>
</dbReference>
<dbReference type="Pfam" id="PF08478">
    <property type="entry name" value="POTRA_1"/>
    <property type="match status" value="1"/>
</dbReference>
<evidence type="ECO:0000256" key="1">
    <source>
        <dbReference type="ARBA" id="ARBA00004370"/>
    </source>
</evidence>
<dbReference type="Pfam" id="PF03799">
    <property type="entry name" value="FtsQ_DivIB_C"/>
    <property type="match status" value="1"/>
</dbReference>
<comment type="similarity">
    <text evidence="9">Belongs to the FtsQ/DivIB family. FtsQ subfamily.</text>
</comment>
<evidence type="ECO:0000256" key="6">
    <source>
        <dbReference type="ARBA" id="ARBA00022989"/>
    </source>
</evidence>
<evidence type="ECO:0000313" key="12">
    <source>
        <dbReference type="EMBL" id="MDY0881285.1"/>
    </source>
</evidence>
<evidence type="ECO:0000256" key="10">
    <source>
        <dbReference type="SAM" id="MobiDB-lite"/>
    </source>
</evidence>
<keyword evidence="4 9" id="KW-0132">Cell division</keyword>
<organism evidence="12 13">
    <name type="scientific">Dongia soli</name>
    <dbReference type="NCBI Taxonomy" id="600628"/>
    <lineage>
        <taxon>Bacteria</taxon>
        <taxon>Pseudomonadati</taxon>
        <taxon>Pseudomonadota</taxon>
        <taxon>Alphaproteobacteria</taxon>
        <taxon>Rhodospirillales</taxon>
        <taxon>Dongiaceae</taxon>
        <taxon>Dongia</taxon>
    </lineage>
</organism>
<evidence type="ECO:0000256" key="2">
    <source>
        <dbReference type="ARBA" id="ARBA00022475"/>
    </source>
</evidence>
<dbReference type="EMBL" id="JAXCLW010000001">
    <property type="protein sequence ID" value="MDY0881285.1"/>
    <property type="molecule type" value="Genomic_DNA"/>
</dbReference>